<dbReference type="Pfam" id="PF13518">
    <property type="entry name" value="HTH_28"/>
    <property type="match status" value="1"/>
</dbReference>
<dbReference type="InterPro" id="IPR010921">
    <property type="entry name" value="Trp_repressor/repl_initiator"/>
</dbReference>
<evidence type="ECO:0000313" key="14">
    <source>
        <dbReference type="EMBL" id="AUD81801.1"/>
    </source>
</evidence>
<dbReference type="EMBL" id="CP021392">
    <property type="protein sequence ID" value="AUD80272.1"/>
    <property type="molecule type" value="Genomic_DNA"/>
</dbReference>
<dbReference type="GO" id="GO:0043565">
    <property type="term" value="F:sequence-specific DNA binding"/>
    <property type="evidence" value="ECO:0007669"/>
    <property type="project" value="InterPro"/>
</dbReference>
<keyword evidence="4" id="KW-0614">Plasmid</keyword>
<evidence type="ECO:0000313" key="4">
    <source>
        <dbReference type="EMBL" id="AIW55255.1"/>
    </source>
</evidence>
<evidence type="ECO:0000313" key="13">
    <source>
        <dbReference type="EMBL" id="AUD81630.1"/>
    </source>
</evidence>
<dbReference type="EMBL" id="CP021392">
    <property type="protein sequence ID" value="AUD81340.1"/>
    <property type="molecule type" value="Genomic_DNA"/>
</dbReference>
<feature type="domain" description="Insertion element IS150 protein InsJ-like helix-turn-helix" evidence="3">
    <location>
        <begin position="78"/>
        <end position="123"/>
    </location>
</feature>
<evidence type="ECO:0000313" key="7">
    <source>
        <dbReference type="EMBL" id="AUD80432.1"/>
    </source>
</evidence>
<evidence type="ECO:0000313" key="10">
    <source>
        <dbReference type="EMBL" id="AUD81026.1"/>
    </source>
</evidence>
<evidence type="ECO:0000313" key="12">
    <source>
        <dbReference type="EMBL" id="AUD81382.1"/>
    </source>
</evidence>
<protein>
    <submittedName>
        <fullName evidence="4">Helix-turn-helix DNA-binding domain, transposase</fullName>
    </submittedName>
</protein>
<evidence type="ECO:0000313" key="18">
    <source>
        <dbReference type="Proteomes" id="UP000494173"/>
    </source>
</evidence>
<feature type="region of interest" description="Disordered" evidence="2">
    <location>
        <begin position="109"/>
        <end position="138"/>
    </location>
</feature>
<evidence type="ECO:0000313" key="8">
    <source>
        <dbReference type="EMBL" id="AUD80776.1"/>
    </source>
</evidence>
<sequence>MREDRRKRYDDGFRHEALGLIKAGAGKHFLARRLAMPVQTAEKWIMKYRSNGEDAVMGAKGKRSYDWGTKVAAARDHVDNDMTKTEVMAKYAIASVAPLERWCREYRTGGPEALRPRPKGRPRGARSGPKPKPTREQELAEEVAYLRAKVAYLEKVRALRAWKSRGASEAPSCDRSQGGDTGSTTC</sequence>
<dbReference type="EMBL" id="CABWKB010000017">
    <property type="protein sequence ID" value="VWQ23433.1"/>
    <property type="molecule type" value="Genomic_DNA"/>
</dbReference>
<dbReference type="EMBL" id="CP021392">
    <property type="protein sequence ID" value="AUD80776.1"/>
    <property type="molecule type" value="Genomic_DNA"/>
</dbReference>
<organism evidence="4">
    <name type="scientific">Bifidobacterium breve</name>
    <dbReference type="NCBI Taxonomy" id="1685"/>
    <lineage>
        <taxon>Bacteria</taxon>
        <taxon>Bacillati</taxon>
        <taxon>Actinomycetota</taxon>
        <taxon>Actinomycetes</taxon>
        <taxon>Bifidobacteriales</taxon>
        <taxon>Bifidobacteriaceae</taxon>
        <taxon>Bifidobacterium</taxon>
    </lineage>
</organism>
<dbReference type="PANTHER" id="PTHR33795">
    <property type="entry name" value="INSERTION ELEMENT IS150 PROTEIN INSJ"/>
    <property type="match status" value="1"/>
</dbReference>
<gene>
    <name evidence="4" type="ORF">B7017_p0206</name>
    <name evidence="16" type="ORF">BIFLH24_01622</name>
    <name evidence="5" type="ORF">NRBB51_0158</name>
    <name evidence="6" type="ORF">NRBB51_0316</name>
    <name evidence="7" type="ORF">NRBB51_0323</name>
    <name evidence="8" type="ORF">NRBB51_0676</name>
    <name evidence="9" type="ORF">NRBB51_0709</name>
    <name evidence="10" type="ORF">NRBB51_0933</name>
    <name evidence="11" type="ORF">NRBB51_1251</name>
    <name evidence="12" type="ORF">NRBB51_1293</name>
    <name evidence="13" type="ORF">NRBB51_1546</name>
    <name evidence="14" type="ORF">NRBB51_1719</name>
    <name evidence="15" type="ORF">NRBB51_1743</name>
</gene>
<feature type="region of interest" description="Disordered" evidence="2">
    <location>
        <begin position="162"/>
        <end position="186"/>
    </location>
</feature>
<dbReference type="EMBL" id="CP021392">
    <property type="protein sequence ID" value="AUD80432.1"/>
    <property type="molecule type" value="Genomic_DNA"/>
</dbReference>
<evidence type="ECO:0000313" key="5">
    <source>
        <dbReference type="EMBL" id="AUD80272.1"/>
    </source>
</evidence>
<dbReference type="EMBL" id="CP021392">
    <property type="protein sequence ID" value="AUD81630.1"/>
    <property type="molecule type" value="Genomic_DNA"/>
</dbReference>
<evidence type="ECO:0000313" key="11">
    <source>
        <dbReference type="EMBL" id="AUD81340.1"/>
    </source>
</evidence>
<dbReference type="EMBL" id="CP021392">
    <property type="protein sequence ID" value="AUD81801.1"/>
    <property type="molecule type" value="Genomic_DNA"/>
</dbReference>
<dbReference type="EMBL" id="CP021392">
    <property type="protein sequence ID" value="AUD81026.1"/>
    <property type="molecule type" value="Genomic_DNA"/>
</dbReference>
<evidence type="ECO:0000259" key="3">
    <source>
        <dbReference type="Pfam" id="PF13518"/>
    </source>
</evidence>
<evidence type="ECO:0000313" key="17">
    <source>
        <dbReference type="Proteomes" id="UP000232609"/>
    </source>
</evidence>
<dbReference type="Proteomes" id="UP000494173">
    <property type="component" value="Unassembled WGS sequence"/>
</dbReference>
<proteinExistence type="inferred from homology"/>
<evidence type="ECO:0000313" key="15">
    <source>
        <dbReference type="EMBL" id="AUD81825.1"/>
    </source>
</evidence>
<dbReference type="EMBL" id="CP021392">
    <property type="protein sequence ID" value="AUD81382.1"/>
    <property type="molecule type" value="Genomic_DNA"/>
</dbReference>
<evidence type="ECO:0000256" key="1">
    <source>
        <dbReference type="ARBA" id="ARBA00038232"/>
    </source>
</evidence>
<dbReference type="EMBL" id="KM406416">
    <property type="protein sequence ID" value="AIW55255.1"/>
    <property type="molecule type" value="Genomic_DNA"/>
</dbReference>
<dbReference type="Proteomes" id="UP000232609">
    <property type="component" value="Chromosome"/>
</dbReference>
<reference evidence="5 17" key="2">
    <citation type="submission" date="2017-05" db="EMBL/GenBank/DDBJ databases">
        <title>Comparative genomics and methylome analysis of the gut commensal Bifidobacterium breve.</title>
        <authorList>
            <person name="Bottacini F."/>
            <person name="Morrissey R."/>
            <person name="Roberts R.J."/>
            <person name="James K."/>
            <person name="van Breen J."/>
            <person name="Egan M."/>
            <person name="Lambert J."/>
            <person name="van Limpt K."/>
            <person name="Stanton C."/>
            <person name="Knol J."/>
            <person name="O' Connell Motherway M."/>
            <person name="van Sinderen D."/>
        </authorList>
    </citation>
    <scope>NUCLEOTIDE SEQUENCE [LARGE SCALE GENOMIC DNA]</scope>
    <source>
        <strain evidence="5 17">NRBB51</strain>
    </source>
</reference>
<evidence type="ECO:0000313" key="16">
    <source>
        <dbReference type="EMBL" id="VWQ23433.1"/>
    </source>
</evidence>
<dbReference type="RefSeq" id="WP_025341803.1">
    <property type="nucleotide sequence ID" value="NZ_CABWJU010000017.1"/>
</dbReference>
<dbReference type="SUPFAM" id="SSF48295">
    <property type="entry name" value="TrpR-like"/>
    <property type="match status" value="1"/>
</dbReference>
<evidence type="ECO:0000313" key="9">
    <source>
        <dbReference type="EMBL" id="AUD80809.1"/>
    </source>
</evidence>
<dbReference type="AlphaFoldDB" id="A0A0A0UZ99"/>
<evidence type="ECO:0000313" key="6">
    <source>
        <dbReference type="EMBL" id="AUD80425.1"/>
    </source>
</evidence>
<dbReference type="EMBL" id="CP021392">
    <property type="protein sequence ID" value="AUD80809.1"/>
    <property type="molecule type" value="Genomic_DNA"/>
</dbReference>
<reference evidence="16 18" key="3">
    <citation type="submission" date="2019-10" db="EMBL/GenBank/DDBJ databases">
        <authorList>
            <consortium name="Melissa Lawson"/>
            <person name="O'neill I."/>
        </authorList>
    </citation>
    <scope>NUCLEOTIDE SEQUENCE [LARGE SCALE GENOMIC DNA]</scope>
    <source>
        <strain evidence="16">LH_24</strain>
    </source>
</reference>
<name>A0A0A0UZ99_BIFBR</name>
<comment type="similarity">
    <text evidence="1">Belongs to the IS150/IS1296 orfA family.</text>
</comment>
<accession>A0A0A0UZ99</accession>
<dbReference type="EMBL" id="CP021392">
    <property type="protein sequence ID" value="AUD81825.1"/>
    <property type="molecule type" value="Genomic_DNA"/>
</dbReference>
<keyword evidence="4" id="KW-0238">DNA-binding</keyword>
<geneLocation type="plasmid" evidence="4">
    <name>megaplasmid pMP7017</name>
</geneLocation>
<dbReference type="InterPro" id="IPR055247">
    <property type="entry name" value="InsJ-like_HTH"/>
</dbReference>
<dbReference type="PANTHER" id="PTHR33795:SF1">
    <property type="entry name" value="INSERTION ELEMENT IS150 PROTEIN INSJ"/>
    <property type="match status" value="1"/>
</dbReference>
<reference evidence="4" key="1">
    <citation type="journal article" date="2015" name="Appl. Environ. Microbiol.">
        <title>Discovery of a conjugative megaplasmid in Bifidobacterium breve.</title>
        <authorList>
            <person name="Bottacini F."/>
            <person name="O'Connell Motherway M."/>
            <person name="Casey E."/>
            <person name="McDonnell B."/>
            <person name="Mahony J."/>
            <person name="Ventura M."/>
            <person name="van Sinderen D."/>
        </authorList>
    </citation>
    <scope>NUCLEOTIDE SEQUENCE</scope>
    <source>
        <strain evidence="4">JCM 7017</strain>
        <plasmid evidence="4">megaplasmid pMP7017</plasmid>
    </source>
</reference>
<evidence type="ECO:0000256" key="2">
    <source>
        <dbReference type="SAM" id="MobiDB-lite"/>
    </source>
</evidence>
<dbReference type="EMBL" id="CP021392">
    <property type="protein sequence ID" value="AUD80425.1"/>
    <property type="molecule type" value="Genomic_DNA"/>
</dbReference>
<dbReference type="InterPro" id="IPR052057">
    <property type="entry name" value="IS150/IS1296_orfA-like"/>
</dbReference>